<organism evidence="1 2">
    <name type="scientific">Emericellopsis atlantica</name>
    <dbReference type="NCBI Taxonomy" id="2614577"/>
    <lineage>
        <taxon>Eukaryota</taxon>
        <taxon>Fungi</taxon>
        <taxon>Dikarya</taxon>
        <taxon>Ascomycota</taxon>
        <taxon>Pezizomycotina</taxon>
        <taxon>Sordariomycetes</taxon>
        <taxon>Hypocreomycetidae</taxon>
        <taxon>Hypocreales</taxon>
        <taxon>Bionectriaceae</taxon>
        <taxon>Emericellopsis</taxon>
    </lineage>
</organism>
<dbReference type="GeneID" id="70289747"/>
<keyword evidence="2" id="KW-1185">Reference proteome</keyword>
<proteinExistence type="predicted"/>
<sequence length="229" mass="25575">MACEQHEGETSPERTSIDSLLLRTHARTPHAPKTLHRQGQDGLSVESPPVACRESRLFKPLPALLTSYDNVLRSLCSTNIVRLLRRQAASRYWLIARRRRTRTDCATYMHRLVLHSSNSSSVLGSTPYPIPVQSATGARLALASARSGRVDGLPGWYGNYWAHDSTRMHLEAGRNLQGAVNRLNWSIRRSQGQMCHPSVNLPDSASPSRQRGELRTWQWISTASAAVDN</sequence>
<dbReference type="RefSeq" id="XP_046115070.1">
    <property type="nucleotide sequence ID" value="XM_046258844.1"/>
</dbReference>
<reference evidence="1" key="1">
    <citation type="journal article" date="2021" name="IMA Fungus">
        <title>Genomic characterization of three marine fungi, including Emericellopsis atlantica sp. nov. with signatures of a generalist lifestyle and marine biomass degradation.</title>
        <authorList>
            <person name="Hagestad O.C."/>
            <person name="Hou L."/>
            <person name="Andersen J.H."/>
            <person name="Hansen E.H."/>
            <person name="Altermark B."/>
            <person name="Li C."/>
            <person name="Kuhnert E."/>
            <person name="Cox R.J."/>
            <person name="Crous P.W."/>
            <person name="Spatafora J.W."/>
            <person name="Lail K."/>
            <person name="Amirebrahimi M."/>
            <person name="Lipzen A."/>
            <person name="Pangilinan J."/>
            <person name="Andreopoulos W."/>
            <person name="Hayes R.D."/>
            <person name="Ng V."/>
            <person name="Grigoriev I.V."/>
            <person name="Jackson S.A."/>
            <person name="Sutton T.D.S."/>
            <person name="Dobson A.D.W."/>
            <person name="Rama T."/>
        </authorList>
    </citation>
    <scope>NUCLEOTIDE SEQUENCE</scope>
    <source>
        <strain evidence="1">TS7</strain>
    </source>
</reference>
<evidence type="ECO:0000313" key="1">
    <source>
        <dbReference type="EMBL" id="KAG9251146.1"/>
    </source>
</evidence>
<evidence type="ECO:0000313" key="2">
    <source>
        <dbReference type="Proteomes" id="UP000887229"/>
    </source>
</evidence>
<dbReference type="AlphaFoldDB" id="A0A9P8CMX3"/>
<comment type="caution">
    <text evidence="1">The sequence shown here is derived from an EMBL/GenBank/DDBJ whole genome shotgun (WGS) entry which is preliminary data.</text>
</comment>
<accession>A0A9P8CMX3</accession>
<protein>
    <submittedName>
        <fullName evidence="1">Uncharacterized protein</fullName>
    </submittedName>
</protein>
<dbReference type="EMBL" id="MU251270">
    <property type="protein sequence ID" value="KAG9251146.1"/>
    <property type="molecule type" value="Genomic_DNA"/>
</dbReference>
<gene>
    <name evidence="1" type="ORF">F5Z01DRAFT_295035</name>
</gene>
<name>A0A9P8CMX3_9HYPO</name>
<dbReference type="Proteomes" id="UP000887229">
    <property type="component" value="Unassembled WGS sequence"/>
</dbReference>